<evidence type="ECO:0000313" key="2">
    <source>
        <dbReference type="EnsemblMetazoa" id="ASIC020648-PA"/>
    </source>
</evidence>
<gene>
    <name evidence="1" type="ORF">ZHAS_00020648</name>
</gene>
<dbReference type="EMBL" id="ATLV01025482">
    <property type="status" value="NOT_ANNOTATED_CDS"/>
    <property type="molecule type" value="Genomic_DNA"/>
</dbReference>
<protein>
    <submittedName>
        <fullName evidence="1 2">Glutathionylspermidine synthase family protein</fullName>
    </submittedName>
</protein>
<reference evidence="1 3" key="1">
    <citation type="journal article" date="2014" name="BMC Genomics">
        <title>Genome sequence of Anopheles sinensis provides insight into genetics basis of mosquito competence for malaria parasites.</title>
        <authorList>
            <person name="Zhou D."/>
            <person name="Zhang D."/>
            <person name="Ding G."/>
            <person name="Shi L."/>
            <person name="Hou Q."/>
            <person name="Ye Y."/>
            <person name="Xu Y."/>
            <person name="Zhou H."/>
            <person name="Xiong C."/>
            <person name="Li S."/>
            <person name="Yu J."/>
            <person name="Hong S."/>
            <person name="Yu X."/>
            <person name="Zou P."/>
            <person name="Chen C."/>
            <person name="Chang X."/>
            <person name="Wang W."/>
            <person name="Lv Y."/>
            <person name="Sun Y."/>
            <person name="Ma L."/>
            <person name="Shen B."/>
            <person name="Zhu C."/>
        </authorList>
    </citation>
    <scope>NUCLEOTIDE SEQUENCE [LARGE SCALE GENOMIC DNA]</scope>
</reference>
<name>A0A084WQC4_ANOSI</name>
<dbReference type="EnsemblMetazoa" id="ASIC020648-RA">
    <property type="protein sequence ID" value="ASIC020648-PA"/>
    <property type="gene ID" value="ASIC020648"/>
</dbReference>
<dbReference type="EMBL" id="KE525389">
    <property type="protein sequence ID" value="KFB52418.1"/>
    <property type="molecule type" value="Genomic_DNA"/>
</dbReference>
<proteinExistence type="predicted"/>
<accession>A0A084WQC4</accession>
<dbReference type="AlphaFoldDB" id="A0A084WQC4"/>
<organism evidence="1">
    <name type="scientific">Anopheles sinensis</name>
    <name type="common">Mosquito</name>
    <dbReference type="NCBI Taxonomy" id="74873"/>
    <lineage>
        <taxon>Eukaryota</taxon>
        <taxon>Metazoa</taxon>
        <taxon>Ecdysozoa</taxon>
        <taxon>Arthropoda</taxon>
        <taxon>Hexapoda</taxon>
        <taxon>Insecta</taxon>
        <taxon>Pterygota</taxon>
        <taxon>Neoptera</taxon>
        <taxon>Endopterygota</taxon>
        <taxon>Diptera</taxon>
        <taxon>Nematocera</taxon>
        <taxon>Culicoidea</taxon>
        <taxon>Culicidae</taxon>
        <taxon>Anophelinae</taxon>
        <taxon>Anopheles</taxon>
    </lineage>
</organism>
<dbReference type="VEuPathDB" id="VectorBase:ASIC020648"/>
<evidence type="ECO:0000313" key="1">
    <source>
        <dbReference type="EMBL" id="KFB52418.1"/>
    </source>
</evidence>
<dbReference type="Proteomes" id="UP000030765">
    <property type="component" value="Unassembled WGS sequence"/>
</dbReference>
<reference evidence="2" key="2">
    <citation type="submission" date="2020-05" db="UniProtKB">
        <authorList>
            <consortium name="EnsemblMetazoa"/>
        </authorList>
    </citation>
    <scope>IDENTIFICATION</scope>
</reference>
<keyword evidence="3" id="KW-1185">Reference proteome</keyword>
<evidence type="ECO:0000313" key="3">
    <source>
        <dbReference type="Proteomes" id="UP000030765"/>
    </source>
</evidence>
<sequence>MQRDVGQTFEFTIRLIVYLEKLKMTLIVEKALPFAPMISRGRLCGRHYMWLQSNLHLVAQWNEKAAPVY</sequence>